<dbReference type="Gene3D" id="3.40.50.10840">
    <property type="entry name" value="Putative sugar-binding, N-terminal domain"/>
    <property type="match status" value="1"/>
</dbReference>
<name>A0A4Y9AE86_9BACI</name>
<sequence length="435" mass="47462">MKIGVIADDLTGANATGVQLSKQGFSSATVVYRDKIPDSQELDAVCIDTDTRYANEQAVVNRMKKAMQSFQEWDAKVICKRIDSTIRGNIGLEIDTILEEIGENSLAVVVASFPDSGRISSGGYLLVDSVPVQETDVAKDPVMPITKSFIPEIIQKQSKYTVGHIGLDKVLAGNSQLKEAIENQIKKNTRIVVVDAVTDEEIDTIAETITEIQSVRIVPVDPGPLTAAYSRAFLHQFTESSKIIVTVGSVTTLTGRQLRYLIDKTDSNPVYVSAEKLATLSASWEKEIQRATAEALERIYKNDVLIITTYEKDARLIDFNLKAERENTSQDALAKRITDGLAKITRLVMEKTEHPIQGCFTSGGDVTASLCAVCMATGIKLENEVLPLAAYGKMIGGHFPDQPIVTKGGLVGDKKAIYSSVKHLKSTHTKRSAKL</sequence>
<evidence type="ECO:0000256" key="6">
    <source>
        <dbReference type="ARBA" id="ARBA00023277"/>
    </source>
</evidence>
<dbReference type="EMBL" id="SRHY01000002">
    <property type="protein sequence ID" value="TFJ94198.1"/>
    <property type="molecule type" value="Genomic_DNA"/>
</dbReference>
<keyword evidence="3" id="KW-0547">Nucleotide-binding</keyword>
<dbReference type="Pfam" id="PF07005">
    <property type="entry name" value="SBD_N"/>
    <property type="match status" value="1"/>
</dbReference>
<proteinExistence type="inferred from homology"/>
<evidence type="ECO:0000256" key="2">
    <source>
        <dbReference type="ARBA" id="ARBA00022679"/>
    </source>
</evidence>
<keyword evidence="4 9" id="KW-0418">Kinase</keyword>
<dbReference type="GO" id="GO:0005524">
    <property type="term" value="F:ATP binding"/>
    <property type="evidence" value="ECO:0007669"/>
    <property type="project" value="UniProtKB-KW"/>
</dbReference>
<evidence type="ECO:0000313" key="9">
    <source>
        <dbReference type="EMBL" id="TFJ94198.1"/>
    </source>
</evidence>
<keyword evidence="6" id="KW-0119">Carbohydrate metabolism</keyword>
<dbReference type="InterPro" id="IPR042213">
    <property type="entry name" value="NBD_C_sf"/>
</dbReference>
<feature type="domain" description="Four-carbon acid sugar kinase nucleotide binding" evidence="8">
    <location>
        <begin position="245"/>
        <end position="416"/>
    </location>
</feature>
<organism evidence="9 10">
    <name type="scientific">Lentibacillus salicampi</name>
    <dbReference type="NCBI Taxonomy" id="175306"/>
    <lineage>
        <taxon>Bacteria</taxon>
        <taxon>Bacillati</taxon>
        <taxon>Bacillota</taxon>
        <taxon>Bacilli</taxon>
        <taxon>Bacillales</taxon>
        <taxon>Bacillaceae</taxon>
        <taxon>Lentibacillus</taxon>
    </lineage>
</organism>
<keyword evidence="5" id="KW-0067">ATP-binding</keyword>
<reference evidence="9 10" key="1">
    <citation type="submission" date="2019-03" db="EMBL/GenBank/DDBJ databases">
        <title>Genome sequence of Lentibacillus salicampi ATCC BAA-719.</title>
        <authorList>
            <person name="Maclea K.S."/>
            <person name="Simoes Junior M."/>
        </authorList>
    </citation>
    <scope>NUCLEOTIDE SEQUENCE [LARGE SCALE GENOMIC DNA]</scope>
    <source>
        <strain evidence="9 10">ATCC BAA-719</strain>
    </source>
</reference>
<dbReference type="InterPro" id="IPR010737">
    <property type="entry name" value="4-carb_acid_sugar_kinase_N"/>
</dbReference>
<dbReference type="OrthoDB" id="9778478at2"/>
<evidence type="ECO:0000256" key="1">
    <source>
        <dbReference type="ARBA" id="ARBA00005715"/>
    </source>
</evidence>
<dbReference type="InterPro" id="IPR031475">
    <property type="entry name" value="NBD_C"/>
</dbReference>
<dbReference type="GO" id="GO:0016301">
    <property type="term" value="F:kinase activity"/>
    <property type="evidence" value="ECO:0007669"/>
    <property type="project" value="UniProtKB-KW"/>
</dbReference>
<dbReference type="Pfam" id="PF17042">
    <property type="entry name" value="NBD_C"/>
    <property type="match status" value="1"/>
</dbReference>
<evidence type="ECO:0000259" key="8">
    <source>
        <dbReference type="Pfam" id="PF17042"/>
    </source>
</evidence>
<gene>
    <name evidence="9" type="ORF">E4U82_02780</name>
</gene>
<keyword evidence="10" id="KW-1185">Reference proteome</keyword>
<evidence type="ECO:0000313" key="10">
    <source>
        <dbReference type="Proteomes" id="UP000298484"/>
    </source>
</evidence>
<dbReference type="RefSeq" id="WP_135108513.1">
    <property type="nucleotide sequence ID" value="NZ_SRHY01000002.1"/>
</dbReference>
<protein>
    <submittedName>
        <fullName evidence="9">Four-carbon acid sugar kinase family protein</fullName>
    </submittedName>
</protein>
<feature type="domain" description="Four-carbon acid sugar kinase N-terminal" evidence="7">
    <location>
        <begin position="3"/>
        <end position="228"/>
    </location>
</feature>
<comment type="similarity">
    <text evidence="1">Belongs to the four-carbon acid sugar kinase family.</text>
</comment>
<keyword evidence="2" id="KW-0808">Transferase</keyword>
<dbReference type="InterPro" id="IPR037051">
    <property type="entry name" value="4-carb_acid_sugar_kinase_N_sf"/>
</dbReference>
<dbReference type="SUPFAM" id="SSF142764">
    <property type="entry name" value="YgbK-like"/>
    <property type="match status" value="1"/>
</dbReference>
<accession>A0A4Y9AE86</accession>
<dbReference type="Gene3D" id="3.40.980.20">
    <property type="entry name" value="Four-carbon acid sugar kinase, nucleotide binding domain"/>
    <property type="match status" value="1"/>
</dbReference>
<evidence type="ECO:0000256" key="5">
    <source>
        <dbReference type="ARBA" id="ARBA00022840"/>
    </source>
</evidence>
<dbReference type="Proteomes" id="UP000298484">
    <property type="component" value="Unassembled WGS sequence"/>
</dbReference>
<comment type="caution">
    <text evidence="9">The sequence shown here is derived from an EMBL/GenBank/DDBJ whole genome shotgun (WGS) entry which is preliminary data.</text>
</comment>
<evidence type="ECO:0000256" key="3">
    <source>
        <dbReference type="ARBA" id="ARBA00022741"/>
    </source>
</evidence>
<evidence type="ECO:0000256" key="4">
    <source>
        <dbReference type="ARBA" id="ARBA00022777"/>
    </source>
</evidence>
<dbReference type="AlphaFoldDB" id="A0A4Y9AE86"/>
<evidence type="ECO:0000259" key="7">
    <source>
        <dbReference type="Pfam" id="PF07005"/>
    </source>
</evidence>